<dbReference type="EMBL" id="LGTL01000004">
    <property type="protein sequence ID" value="KPA83285.1"/>
    <property type="molecule type" value="Genomic_DNA"/>
</dbReference>
<dbReference type="VEuPathDB" id="TriTrypDB:LpyrH10_04_5030"/>
<protein>
    <submittedName>
        <fullName evidence="2">Phytanoyl-CoA dioxygenase</fullName>
    </submittedName>
</protein>
<dbReference type="PANTHER" id="PTHR20883">
    <property type="entry name" value="PHYTANOYL-COA DIOXYGENASE DOMAIN CONTAINING 1"/>
    <property type="match status" value="1"/>
</dbReference>
<dbReference type="GeneID" id="26903244"/>
<keyword evidence="3" id="KW-1185">Reference proteome</keyword>
<dbReference type="GO" id="GO:0051213">
    <property type="term" value="F:dioxygenase activity"/>
    <property type="evidence" value="ECO:0007669"/>
    <property type="project" value="UniProtKB-KW"/>
</dbReference>
<organism evidence="2 3">
    <name type="scientific">Leptomonas pyrrhocoris</name>
    <name type="common">Firebug parasite</name>
    <dbReference type="NCBI Taxonomy" id="157538"/>
    <lineage>
        <taxon>Eukaryota</taxon>
        <taxon>Discoba</taxon>
        <taxon>Euglenozoa</taxon>
        <taxon>Kinetoplastea</taxon>
        <taxon>Metakinetoplastina</taxon>
        <taxon>Trypanosomatida</taxon>
        <taxon>Trypanosomatidae</taxon>
        <taxon>Leishmaniinae</taxon>
        <taxon>Leptomonas</taxon>
    </lineage>
</organism>
<sequence length="274" mass="30852">MPVHLTAADARDFQQCGVAFIRHALTPGEVDVLRCGIDGDYRNSNIDPNCAGQGGRKGTKVFEDFPAYRNHPEYWQIAFQSELPRIAAQLTGSRTIRLHHVQVHVDVPKDEVRTPWHSDELFFNVDGNQNVSIFVAVDPIPAGSAEFVLGSNKWPATMPRFLRDMFAKDLPVSAVPEPPNIETARNEFPVVSWAMEPGDCVVFSLHTLHFLRSSTALRRGLSVRYMGDDAVYARRPWMTFPAFPELERDNEGMEVGAPMRHSVYPIVYTTETKL</sequence>
<dbReference type="InterPro" id="IPR008775">
    <property type="entry name" value="Phytyl_CoA_dOase-like"/>
</dbReference>
<evidence type="ECO:0000313" key="2">
    <source>
        <dbReference type="EMBL" id="KPA83285.1"/>
    </source>
</evidence>
<dbReference type="Pfam" id="PF05721">
    <property type="entry name" value="PhyH"/>
    <property type="match status" value="1"/>
</dbReference>
<keyword evidence="2" id="KW-0223">Dioxygenase</keyword>
<comment type="caution">
    <text evidence="2">The sequence shown here is derived from an EMBL/GenBank/DDBJ whole genome shotgun (WGS) entry which is preliminary data.</text>
</comment>
<evidence type="ECO:0000313" key="3">
    <source>
        <dbReference type="Proteomes" id="UP000037923"/>
    </source>
</evidence>
<evidence type="ECO:0000256" key="1">
    <source>
        <dbReference type="ARBA" id="ARBA00001962"/>
    </source>
</evidence>
<dbReference type="SUPFAM" id="SSF51197">
    <property type="entry name" value="Clavaminate synthase-like"/>
    <property type="match status" value="1"/>
</dbReference>
<keyword evidence="2" id="KW-0560">Oxidoreductase</keyword>
<dbReference type="RefSeq" id="XP_015661724.1">
    <property type="nucleotide sequence ID" value="XM_015800122.1"/>
</dbReference>
<name>A0A0N0DXR5_LEPPY</name>
<gene>
    <name evidence="2" type="ORF">ABB37_02953</name>
</gene>
<reference evidence="2 3" key="1">
    <citation type="submission" date="2015-07" db="EMBL/GenBank/DDBJ databases">
        <title>High-quality genome of monoxenous trypanosomatid Leptomonas pyrrhocoris.</title>
        <authorList>
            <person name="Flegontov P."/>
            <person name="Butenko A."/>
            <person name="Firsov S."/>
            <person name="Vlcek C."/>
            <person name="Logacheva M.D."/>
            <person name="Field M."/>
            <person name="Filatov D."/>
            <person name="Flegontova O."/>
            <person name="Gerasimov E."/>
            <person name="Jackson A.P."/>
            <person name="Kelly S."/>
            <person name="Opperdoes F."/>
            <person name="O'Reilly A."/>
            <person name="Votypka J."/>
            <person name="Yurchenko V."/>
            <person name="Lukes J."/>
        </authorList>
    </citation>
    <scope>NUCLEOTIDE SEQUENCE [LARGE SCALE GENOMIC DNA]</scope>
    <source>
        <strain evidence="2">H10</strain>
    </source>
</reference>
<dbReference type="PANTHER" id="PTHR20883:SF49">
    <property type="entry name" value="PHYTANOYL-COA DIOXYGENASE"/>
    <property type="match status" value="1"/>
</dbReference>
<dbReference type="Gene3D" id="2.60.120.620">
    <property type="entry name" value="q2cbj1_9rhob like domain"/>
    <property type="match status" value="1"/>
</dbReference>
<proteinExistence type="predicted"/>
<dbReference type="OrthoDB" id="445007at2759"/>
<dbReference type="AlphaFoldDB" id="A0A0N0DXR5"/>
<comment type="cofactor">
    <cofactor evidence="1">
        <name>Fe cation</name>
        <dbReference type="ChEBI" id="CHEBI:24875"/>
    </cofactor>
</comment>
<dbReference type="Proteomes" id="UP000037923">
    <property type="component" value="Unassembled WGS sequence"/>
</dbReference>
<dbReference type="OMA" id="WYFAEEL"/>
<accession>A0A0N0DXR5</accession>